<reference evidence="3" key="1">
    <citation type="submission" date="2023-08" db="EMBL/GenBank/DDBJ databases">
        <title>Black Yeasts Isolated from many extreme environments.</title>
        <authorList>
            <person name="Coleine C."/>
            <person name="Stajich J.E."/>
            <person name="Selbmann L."/>
        </authorList>
    </citation>
    <scope>NUCLEOTIDE SEQUENCE</scope>
    <source>
        <strain evidence="3">CCFEE 5810</strain>
    </source>
</reference>
<dbReference type="PANTHER" id="PTHR47784">
    <property type="entry name" value="STEROL UPTAKE CONTROL PROTEIN 2"/>
    <property type="match status" value="1"/>
</dbReference>
<gene>
    <name evidence="3" type="ORF">LTR97_009933</name>
</gene>
<dbReference type="PANTHER" id="PTHR47784:SF10">
    <property type="entry name" value="TRANSCRIPTION FACTOR, PUTATIVE (AFU_ORTHOLOGUE AFUA_6G14150)-RELATED"/>
    <property type="match status" value="1"/>
</dbReference>
<keyword evidence="1" id="KW-0539">Nucleus</keyword>
<dbReference type="Pfam" id="PF00172">
    <property type="entry name" value="Zn_clus"/>
    <property type="match status" value="1"/>
</dbReference>
<dbReference type="EMBL" id="JAVRQU010000017">
    <property type="protein sequence ID" value="KAK5693364.1"/>
    <property type="molecule type" value="Genomic_DNA"/>
</dbReference>
<comment type="caution">
    <text evidence="3">The sequence shown here is derived from an EMBL/GenBank/DDBJ whole genome shotgun (WGS) entry which is preliminary data.</text>
</comment>
<dbReference type="Gene3D" id="4.10.240.10">
    <property type="entry name" value="Zn(2)-C6 fungal-type DNA-binding domain"/>
    <property type="match status" value="1"/>
</dbReference>
<dbReference type="PROSITE" id="PS00463">
    <property type="entry name" value="ZN2_CY6_FUNGAL_1"/>
    <property type="match status" value="1"/>
</dbReference>
<accession>A0AAN7WA23</accession>
<dbReference type="Proteomes" id="UP001310594">
    <property type="component" value="Unassembled WGS sequence"/>
</dbReference>
<name>A0AAN7WA23_9PEZI</name>
<evidence type="ECO:0000313" key="4">
    <source>
        <dbReference type="Proteomes" id="UP001310594"/>
    </source>
</evidence>
<dbReference type="GO" id="GO:0001228">
    <property type="term" value="F:DNA-binding transcription activator activity, RNA polymerase II-specific"/>
    <property type="evidence" value="ECO:0007669"/>
    <property type="project" value="TreeGrafter"/>
</dbReference>
<dbReference type="InterPro" id="IPR001138">
    <property type="entry name" value="Zn2Cys6_DnaBD"/>
</dbReference>
<dbReference type="PROSITE" id="PS50048">
    <property type="entry name" value="ZN2_CY6_FUNGAL_2"/>
    <property type="match status" value="1"/>
</dbReference>
<evidence type="ECO:0000259" key="2">
    <source>
        <dbReference type="PROSITE" id="PS50048"/>
    </source>
</evidence>
<feature type="domain" description="Zn(2)-C6 fungal-type" evidence="2">
    <location>
        <begin position="13"/>
        <end position="43"/>
    </location>
</feature>
<dbReference type="InterPro" id="IPR053157">
    <property type="entry name" value="Sterol_Uptake_Regulator"/>
</dbReference>
<sequence length="378" mass="41935">MAEPKQQSRSRKGCLICKRRHIKCDEQGPPCANCRVRNLGCFYTEVAESKDSSEEPSAAPASTASRRLELELFHQWSTDTYRSLIFDGDDETVWREAIPHLALDFDYLLNAIFAISALHISSMSTSSRSKTYQMAALEYQNLAITAFRNQDLLCTSEASHSMCAFSMIQLVLTVAFTSYPDGATKESSILDHLTVLFNLLEGTTSIIASARTSLLNGPLGAFVRQSSHTQAGPLSPYAQLAFEKLRMLRDEEYTALSASATSTLDAASTYESTSNAIDKLEICFGLRSGNKLVVCFRWFATLDAVFVKRIDNLDPLALLVTMHWAILLANIGKEKWWARSSGKALVADISGILSGQRWEWLPIISFVHREVGLPPSLE</sequence>
<dbReference type="AlphaFoldDB" id="A0AAN7WA23"/>
<dbReference type="InterPro" id="IPR036864">
    <property type="entry name" value="Zn2-C6_fun-type_DNA-bd_sf"/>
</dbReference>
<dbReference type="SUPFAM" id="SSF57701">
    <property type="entry name" value="Zn2/Cys6 DNA-binding domain"/>
    <property type="match status" value="1"/>
</dbReference>
<dbReference type="GO" id="GO:0008270">
    <property type="term" value="F:zinc ion binding"/>
    <property type="evidence" value="ECO:0007669"/>
    <property type="project" value="InterPro"/>
</dbReference>
<proteinExistence type="predicted"/>
<evidence type="ECO:0000256" key="1">
    <source>
        <dbReference type="ARBA" id="ARBA00023242"/>
    </source>
</evidence>
<dbReference type="CDD" id="cd00067">
    <property type="entry name" value="GAL4"/>
    <property type="match status" value="1"/>
</dbReference>
<dbReference type="SMART" id="SM00066">
    <property type="entry name" value="GAL4"/>
    <property type="match status" value="1"/>
</dbReference>
<evidence type="ECO:0000313" key="3">
    <source>
        <dbReference type="EMBL" id="KAK5693364.1"/>
    </source>
</evidence>
<organism evidence="3 4">
    <name type="scientific">Elasticomyces elasticus</name>
    <dbReference type="NCBI Taxonomy" id="574655"/>
    <lineage>
        <taxon>Eukaryota</taxon>
        <taxon>Fungi</taxon>
        <taxon>Dikarya</taxon>
        <taxon>Ascomycota</taxon>
        <taxon>Pezizomycotina</taxon>
        <taxon>Dothideomycetes</taxon>
        <taxon>Dothideomycetidae</taxon>
        <taxon>Mycosphaerellales</taxon>
        <taxon>Teratosphaeriaceae</taxon>
        <taxon>Elasticomyces</taxon>
    </lineage>
</organism>
<protein>
    <recommendedName>
        <fullName evidence="2">Zn(2)-C6 fungal-type domain-containing protein</fullName>
    </recommendedName>
</protein>